<comment type="caution">
    <text evidence="2">The sequence shown here is derived from an EMBL/GenBank/DDBJ whole genome shotgun (WGS) entry which is preliminary data.</text>
</comment>
<protein>
    <submittedName>
        <fullName evidence="2">Alkylation response protein AidB-like acyl-CoA dehydrogenase</fullName>
    </submittedName>
</protein>
<evidence type="ECO:0000259" key="1">
    <source>
        <dbReference type="Pfam" id="PF02771"/>
    </source>
</evidence>
<keyword evidence="3" id="KW-1185">Reference proteome</keyword>
<sequence>MNLAVAPHREALSARAARVAAIAAKHADAVDTEGRFPKEAVDALREEKLLGIQVPVHMGGEGATMLELADICSILGTVLFGNGHDLRHAPHQGIEPCGTR</sequence>
<evidence type="ECO:0000313" key="3">
    <source>
        <dbReference type="Proteomes" id="UP001224781"/>
    </source>
</evidence>
<feature type="domain" description="Acyl-CoA dehydrogenase/oxidase N-terminal" evidence="1">
    <location>
        <begin position="10"/>
        <end position="78"/>
    </location>
</feature>
<dbReference type="InterPro" id="IPR037069">
    <property type="entry name" value="AcylCoA_DH/ox_N_sf"/>
</dbReference>
<evidence type="ECO:0000313" key="2">
    <source>
        <dbReference type="EMBL" id="MDQ1187182.1"/>
    </source>
</evidence>
<dbReference type="Pfam" id="PF02771">
    <property type="entry name" value="Acyl-CoA_dh_N"/>
    <property type="match status" value="1"/>
</dbReference>
<dbReference type="EMBL" id="JAUTBL010000002">
    <property type="protein sequence ID" value="MDQ1187182.1"/>
    <property type="molecule type" value="Genomic_DNA"/>
</dbReference>
<dbReference type="Proteomes" id="UP001224781">
    <property type="component" value="Unassembled WGS sequence"/>
</dbReference>
<organism evidence="2 3">
    <name type="scientific">Agrobacterium larrymoorei</name>
    <dbReference type="NCBI Taxonomy" id="160699"/>
    <lineage>
        <taxon>Bacteria</taxon>
        <taxon>Pseudomonadati</taxon>
        <taxon>Pseudomonadota</taxon>
        <taxon>Alphaproteobacteria</taxon>
        <taxon>Hyphomicrobiales</taxon>
        <taxon>Rhizobiaceae</taxon>
        <taxon>Rhizobium/Agrobacterium group</taxon>
        <taxon>Agrobacterium</taxon>
    </lineage>
</organism>
<name>A0ABU0UQC7_9HYPH</name>
<proteinExistence type="predicted"/>
<dbReference type="InterPro" id="IPR009100">
    <property type="entry name" value="AcylCoA_DH/oxidase_NM_dom_sf"/>
</dbReference>
<dbReference type="InterPro" id="IPR013786">
    <property type="entry name" value="AcylCoA_DH/ox_N"/>
</dbReference>
<reference evidence="2 3" key="1">
    <citation type="submission" date="2023-07" db="EMBL/GenBank/DDBJ databases">
        <title>Functional and genomic diversity of the sorghum phyllosphere microbiome.</title>
        <authorList>
            <person name="Shade A."/>
        </authorList>
    </citation>
    <scope>NUCLEOTIDE SEQUENCE [LARGE SCALE GENOMIC DNA]</scope>
    <source>
        <strain evidence="2 3">SORGH_AS_1126</strain>
    </source>
</reference>
<dbReference type="Gene3D" id="1.10.540.10">
    <property type="entry name" value="Acyl-CoA dehydrogenase/oxidase, N-terminal domain"/>
    <property type="match status" value="1"/>
</dbReference>
<dbReference type="SUPFAM" id="SSF56645">
    <property type="entry name" value="Acyl-CoA dehydrogenase NM domain-like"/>
    <property type="match status" value="1"/>
</dbReference>
<gene>
    <name evidence="2" type="ORF">QE408_004325</name>
</gene>
<accession>A0ABU0UQC7</accession>